<dbReference type="InterPro" id="IPR012312">
    <property type="entry name" value="Hemerythrin-like"/>
</dbReference>
<evidence type="ECO:0000313" key="3">
    <source>
        <dbReference type="Proteomes" id="UP001501676"/>
    </source>
</evidence>
<organism evidence="2 3">
    <name type="scientific">Cryptosporangium minutisporangium</name>
    <dbReference type="NCBI Taxonomy" id="113569"/>
    <lineage>
        <taxon>Bacteria</taxon>
        <taxon>Bacillati</taxon>
        <taxon>Actinomycetota</taxon>
        <taxon>Actinomycetes</taxon>
        <taxon>Cryptosporangiales</taxon>
        <taxon>Cryptosporangiaceae</taxon>
        <taxon>Cryptosporangium</taxon>
    </lineage>
</organism>
<proteinExistence type="predicted"/>
<feature type="domain" description="Hemerythrin-like" evidence="1">
    <location>
        <begin position="12"/>
        <end position="111"/>
    </location>
</feature>
<comment type="caution">
    <text evidence="2">The sequence shown here is derived from an EMBL/GenBank/DDBJ whole genome shotgun (WGS) entry which is preliminary data.</text>
</comment>
<accession>A0ABP6SWV2</accession>
<sequence length="130" mass="14480">MDLLRGKIDADAPRDEFALELGLFCIGFCVALNGHHRAEDGELFPRILAEHPDLVPVVEHLRQDHELLSMLLADLESVARTATADELTRHLDGVEAIMDSHFGYEERQLVAVLDAMTTQDVDVGRMFGVD</sequence>
<evidence type="ECO:0000259" key="1">
    <source>
        <dbReference type="Pfam" id="PF01814"/>
    </source>
</evidence>
<gene>
    <name evidence="2" type="ORF">GCM10020369_29060</name>
</gene>
<dbReference type="Gene3D" id="1.20.120.520">
    <property type="entry name" value="nmb1532 protein domain like"/>
    <property type="match status" value="1"/>
</dbReference>
<protein>
    <recommendedName>
        <fullName evidence="1">Hemerythrin-like domain-containing protein</fullName>
    </recommendedName>
</protein>
<dbReference type="Pfam" id="PF01814">
    <property type="entry name" value="Hemerythrin"/>
    <property type="match status" value="1"/>
</dbReference>
<name>A0ABP6SWV2_9ACTN</name>
<dbReference type="Proteomes" id="UP001501676">
    <property type="component" value="Unassembled WGS sequence"/>
</dbReference>
<evidence type="ECO:0000313" key="2">
    <source>
        <dbReference type="EMBL" id="GAA3387249.1"/>
    </source>
</evidence>
<reference evidence="3" key="1">
    <citation type="journal article" date="2019" name="Int. J. Syst. Evol. Microbiol.">
        <title>The Global Catalogue of Microorganisms (GCM) 10K type strain sequencing project: providing services to taxonomists for standard genome sequencing and annotation.</title>
        <authorList>
            <consortium name="The Broad Institute Genomics Platform"/>
            <consortium name="The Broad Institute Genome Sequencing Center for Infectious Disease"/>
            <person name="Wu L."/>
            <person name="Ma J."/>
        </authorList>
    </citation>
    <scope>NUCLEOTIDE SEQUENCE [LARGE SCALE GENOMIC DNA]</scope>
    <source>
        <strain evidence="3">JCM 9458</strain>
    </source>
</reference>
<dbReference type="EMBL" id="BAAAYN010000017">
    <property type="protein sequence ID" value="GAA3387249.1"/>
    <property type="molecule type" value="Genomic_DNA"/>
</dbReference>
<keyword evidence="3" id="KW-1185">Reference proteome</keyword>